<dbReference type="AlphaFoldDB" id="A0A846HG46"/>
<organism evidence="1 2">
    <name type="scientific">Hassallia byssoidea VB512170</name>
    <dbReference type="NCBI Taxonomy" id="1304833"/>
    <lineage>
        <taxon>Bacteria</taxon>
        <taxon>Bacillati</taxon>
        <taxon>Cyanobacteriota</taxon>
        <taxon>Cyanophyceae</taxon>
        <taxon>Nostocales</taxon>
        <taxon>Tolypothrichaceae</taxon>
        <taxon>Hassallia</taxon>
    </lineage>
</organism>
<dbReference type="InterPro" id="IPR010328">
    <property type="entry name" value="DUF928"/>
</dbReference>
<dbReference type="RefSeq" id="WP_163519275.1">
    <property type="nucleotide sequence ID" value="NZ_JTCM02000103.1"/>
</dbReference>
<sequence length="279" mass="31508">MKLLIYQPKISSVVSAKALKRLLRSVIFLILLASYPYQVNAQVTQPVKKVVPNRQNRLAELKFPRNGAPIGRRQGGARRTGTECPDLKTPMTALVPGEESADESKSFLAFTVSEYPTFWVYVPQLPSNVRSGEFVFQDDLGNDVYRMPLTLPEKSGAIGISLPQNPQYALKTNNKYQWYFKVYCGAAQNTSEYFYVKAWVQRVALTSELESQLKSAKSGEYTVYAVNYIWQDAVTNLAEMRRTNSGDRVLSDDWISLLTSVGLSEFASAPVVWRYGFER</sequence>
<evidence type="ECO:0000313" key="2">
    <source>
        <dbReference type="Proteomes" id="UP000031549"/>
    </source>
</evidence>
<keyword evidence="2" id="KW-1185">Reference proteome</keyword>
<gene>
    <name evidence="1" type="ORF">PI95_028200</name>
</gene>
<reference evidence="1 2" key="1">
    <citation type="journal article" date="2015" name="Genome Announc.">
        <title>Draft Genome Sequence of Cyanobacterium Hassallia byssoidea Strain VB512170, Isolated from Monuments in India.</title>
        <authorList>
            <person name="Singh D."/>
            <person name="Chandrababunaidu M.M."/>
            <person name="Panda A."/>
            <person name="Sen D."/>
            <person name="Bhattacharyya S."/>
            <person name="Adhikary S.P."/>
            <person name="Tripathy S."/>
        </authorList>
    </citation>
    <scope>NUCLEOTIDE SEQUENCE [LARGE SCALE GENOMIC DNA]</scope>
    <source>
        <strain evidence="1 2">VB512170</strain>
    </source>
</reference>
<proteinExistence type="predicted"/>
<evidence type="ECO:0000313" key="1">
    <source>
        <dbReference type="EMBL" id="NEU76305.1"/>
    </source>
</evidence>
<protein>
    <submittedName>
        <fullName evidence="1">DUF928 domain-containing protein</fullName>
    </submittedName>
</protein>
<dbReference type="Pfam" id="PF06051">
    <property type="entry name" value="DUF928"/>
    <property type="match status" value="1"/>
</dbReference>
<dbReference type="Proteomes" id="UP000031549">
    <property type="component" value="Unassembled WGS sequence"/>
</dbReference>
<name>A0A846HG46_9CYAN</name>
<accession>A0A846HG46</accession>
<comment type="caution">
    <text evidence="1">The sequence shown here is derived from an EMBL/GenBank/DDBJ whole genome shotgun (WGS) entry which is preliminary data.</text>
</comment>
<dbReference type="EMBL" id="JTCM02000103">
    <property type="protein sequence ID" value="NEU76305.1"/>
    <property type="molecule type" value="Genomic_DNA"/>
</dbReference>